<gene>
    <name evidence="3" type="ORF">FNK824_LOCUS23288</name>
    <name evidence="1" type="ORF">RFH988_LOCUS36574</name>
    <name evidence="2" type="ORF">SEV965_LOCUS35209</name>
</gene>
<proteinExistence type="predicted"/>
<protein>
    <submittedName>
        <fullName evidence="3">Uncharacterized protein</fullName>
    </submittedName>
</protein>
<evidence type="ECO:0000313" key="1">
    <source>
        <dbReference type="EMBL" id="CAF1446651.1"/>
    </source>
</evidence>
<dbReference type="Proteomes" id="UP000663889">
    <property type="component" value="Unassembled WGS sequence"/>
</dbReference>
<sequence>MSCQSINTTKTSDISSSQSGLSSSIKLQQKVSQDISWQEKYYVHGDSSDIVTHIENNVHGYINSSKLKCQKYLDDLQKEIFFANSHDNIKDLSIKADNVKREFLHRLESAPKAKRPEILDKISNISIDKIRQPLDYEQLRELNLKIYSTVGIKPDDQSCDNIPERDRYINDINNTKPRQLIERTVYIESNTH</sequence>
<name>A0A819KU44_9BILA</name>
<dbReference type="Proteomes" id="UP000663874">
    <property type="component" value="Unassembled WGS sequence"/>
</dbReference>
<dbReference type="Proteomes" id="UP000663882">
    <property type="component" value="Unassembled WGS sequence"/>
</dbReference>
<dbReference type="EMBL" id="CAJOBE010004896">
    <property type="protein sequence ID" value="CAF3952138.1"/>
    <property type="molecule type" value="Genomic_DNA"/>
</dbReference>
<comment type="caution">
    <text evidence="3">The sequence shown here is derived from an EMBL/GenBank/DDBJ whole genome shotgun (WGS) entry which is preliminary data.</text>
</comment>
<evidence type="ECO:0000313" key="3">
    <source>
        <dbReference type="EMBL" id="CAF3952138.1"/>
    </source>
</evidence>
<evidence type="ECO:0000313" key="4">
    <source>
        <dbReference type="Proteomes" id="UP000663874"/>
    </source>
</evidence>
<dbReference type="AlphaFoldDB" id="A0A819KU44"/>
<dbReference type="EMBL" id="CAJNOO010006404">
    <property type="protein sequence ID" value="CAF1446651.1"/>
    <property type="molecule type" value="Genomic_DNA"/>
</dbReference>
<evidence type="ECO:0000313" key="2">
    <source>
        <dbReference type="EMBL" id="CAF1483276.1"/>
    </source>
</evidence>
<dbReference type="EMBL" id="CAJNOU010005603">
    <property type="protein sequence ID" value="CAF1483276.1"/>
    <property type="molecule type" value="Genomic_DNA"/>
</dbReference>
<accession>A0A819KU44</accession>
<organism evidence="3 4">
    <name type="scientific">Rotaria sordida</name>
    <dbReference type="NCBI Taxonomy" id="392033"/>
    <lineage>
        <taxon>Eukaryota</taxon>
        <taxon>Metazoa</taxon>
        <taxon>Spiralia</taxon>
        <taxon>Gnathifera</taxon>
        <taxon>Rotifera</taxon>
        <taxon>Eurotatoria</taxon>
        <taxon>Bdelloidea</taxon>
        <taxon>Philodinida</taxon>
        <taxon>Philodinidae</taxon>
        <taxon>Rotaria</taxon>
    </lineage>
</organism>
<reference evidence="3" key="1">
    <citation type="submission" date="2021-02" db="EMBL/GenBank/DDBJ databases">
        <authorList>
            <person name="Nowell W R."/>
        </authorList>
    </citation>
    <scope>NUCLEOTIDE SEQUENCE</scope>
</reference>